<evidence type="ECO:0000313" key="1">
    <source>
        <dbReference type="EMBL" id="PED82048.1"/>
    </source>
</evidence>
<sequence length="60" mass="7087">MVKWKLYIYQLKKRHKPLFLGGREHLTMHRSGQGPFLPHTKQKQNEQTSVGYFLFCIAGI</sequence>
<name>A0AA91VBF5_9BACI</name>
<dbReference type="AlphaFoldDB" id="A0AA91VBF5"/>
<gene>
    <name evidence="1" type="ORF">CON65_13560</name>
</gene>
<accession>A0AA91VBF5</accession>
<evidence type="ECO:0000313" key="2">
    <source>
        <dbReference type="Proteomes" id="UP000221020"/>
    </source>
</evidence>
<proteinExistence type="predicted"/>
<comment type="caution">
    <text evidence="1">The sequence shown here is derived from an EMBL/GenBank/DDBJ whole genome shotgun (WGS) entry which is preliminary data.</text>
</comment>
<dbReference type="EMBL" id="NVOR01000045">
    <property type="protein sequence ID" value="PED82048.1"/>
    <property type="molecule type" value="Genomic_DNA"/>
</dbReference>
<reference evidence="1 2" key="1">
    <citation type="submission" date="2017-09" db="EMBL/GenBank/DDBJ databases">
        <title>Large-scale bioinformatics analysis of Bacillus genomes uncovers conserved roles of natural products in bacterial physiology.</title>
        <authorList>
            <consortium name="Agbiome Team Llc"/>
            <person name="Bleich R.M."/>
            <person name="Grubbs K.J."/>
            <person name="Santa Maria K.C."/>
            <person name="Allen S.E."/>
            <person name="Farag S."/>
            <person name="Shank E.A."/>
            <person name="Bowers A."/>
        </authorList>
    </citation>
    <scope>NUCLEOTIDE SEQUENCE [LARGE SCALE GENOMIC DNA]</scope>
    <source>
        <strain evidence="1 2">AFS092012</strain>
    </source>
</reference>
<protein>
    <submittedName>
        <fullName evidence="1">Uncharacterized protein</fullName>
    </submittedName>
</protein>
<organism evidence="1 2">
    <name type="scientific">Bacillus pseudomycoides</name>
    <dbReference type="NCBI Taxonomy" id="64104"/>
    <lineage>
        <taxon>Bacteria</taxon>
        <taxon>Bacillati</taxon>
        <taxon>Bacillota</taxon>
        <taxon>Bacilli</taxon>
        <taxon>Bacillales</taxon>
        <taxon>Bacillaceae</taxon>
        <taxon>Bacillus</taxon>
        <taxon>Bacillus cereus group</taxon>
    </lineage>
</organism>
<dbReference type="Proteomes" id="UP000221020">
    <property type="component" value="Unassembled WGS sequence"/>
</dbReference>